<dbReference type="EMBL" id="QQST01000002">
    <property type="protein sequence ID" value="RDI70203.1"/>
    <property type="molecule type" value="Genomic_DNA"/>
</dbReference>
<dbReference type="Pfam" id="PF24035">
    <property type="entry name" value="DUF7344"/>
    <property type="match status" value="1"/>
</dbReference>
<organism evidence="3 4">
    <name type="scientific">Halopelagius longus</name>
    <dbReference type="NCBI Taxonomy" id="1236180"/>
    <lineage>
        <taxon>Archaea</taxon>
        <taxon>Methanobacteriati</taxon>
        <taxon>Methanobacteriota</taxon>
        <taxon>Stenosarchaea group</taxon>
        <taxon>Halobacteria</taxon>
        <taxon>Halobacteriales</taxon>
        <taxon>Haloferacaceae</taxon>
    </lineage>
</organism>
<gene>
    <name evidence="2" type="ORF">DWB78_16450</name>
    <name evidence="3" type="ORF">SAMN05216278_3364</name>
</gene>
<sequence length="109" mass="12014">MAINQDGISSGQPTGDYLAALDNKYRRAVVDILAEKDRPVTRSSLVKQVTAEVQDAEQDPDQMEIELHHNHLPKLDEAGLLDYWPEDGCATATQNLKTAAELIETIVAK</sequence>
<feature type="domain" description="DUF7344" evidence="1">
    <location>
        <begin position="20"/>
        <end position="88"/>
    </location>
</feature>
<evidence type="ECO:0000313" key="5">
    <source>
        <dbReference type="Proteomes" id="UP000255421"/>
    </source>
</evidence>
<evidence type="ECO:0000259" key="1">
    <source>
        <dbReference type="Pfam" id="PF24035"/>
    </source>
</evidence>
<name>A0A1H1FR63_9EURY</name>
<dbReference type="Proteomes" id="UP000199289">
    <property type="component" value="Unassembled WGS sequence"/>
</dbReference>
<proteinExistence type="predicted"/>
<evidence type="ECO:0000313" key="2">
    <source>
        <dbReference type="EMBL" id="RDI70203.1"/>
    </source>
</evidence>
<evidence type="ECO:0000313" key="3">
    <source>
        <dbReference type="EMBL" id="SDR03401.1"/>
    </source>
</evidence>
<evidence type="ECO:0000313" key="4">
    <source>
        <dbReference type="Proteomes" id="UP000199289"/>
    </source>
</evidence>
<dbReference type="InterPro" id="IPR055768">
    <property type="entry name" value="DUF7344"/>
</dbReference>
<protein>
    <recommendedName>
        <fullName evidence="1">DUF7344 domain-containing protein</fullName>
    </recommendedName>
</protein>
<dbReference type="EMBL" id="FNKQ01000004">
    <property type="protein sequence ID" value="SDR03401.1"/>
    <property type="molecule type" value="Genomic_DNA"/>
</dbReference>
<reference evidence="3" key="1">
    <citation type="submission" date="2016-10" db="EMBL/GenBank/DDBJ databases">
        <authorList>
            <person name="de Groot N.N."/>
        </authorList>
    </citation>
    <scope>NUCLEOTIDE SEQUENCE [LARGE SCALE GENOMIC DNA]</scope>
    <source>
        <strain evidence="3">CGMCC 1.12397</strain>
    </source>
</reference>
<keyword evidence="5" id="KW-1185">Reference proteome</keyword>
<dbReference type="InterPro" id="IPR036388">
    <property type="entry name" value="WH-like_DNA-bd_sf"/>
</dbReference>
<reference evidence="2 5" key="3">
    <citation type="submission" date="2018-07" db="EMBL/GenBank/DDBJ databases">
        <title>Genome sequence of extremly halophilic archaeon Halopelagius longus strain BC12-B1.</title>
        <authorList>
            <person name="Zhang X."/>
        </authorList>
    </citation>
    <scope>NUCLEOTIDE SEQUENCE [LARGE SCALE GENOMIC DNA]</scope>
    <source>
        <strain evidence="2 5">BC12-B1</strain>
    </source>
</reference>
<reference evidence="4" key="2">
    <citation type="submission" date="2016-10" db="EMBL/GenBank/DDBJ databases">
        <authorList>
            <person name="Varghese N."/>
            <person name="Submissions S."/>
        </authorList>
    </citation>
    <scope>NUCLEOTIDE SEQUENCE [LARGE SCALE GENOMIC DNA]</scope>
    <source>
        <strain evidence="4">CGMCC 1.12397</strain>
    </source>
</reference>
<accession>A0A1H1FR63</accession>
<dbReference type="OrthoDB" id="331021at2157"/>
<dbReference type="RefSeq" id="WP_092538851.1">
    <property type="nucleotide sequence ID" value="NZ_FNKQ01000004.1"/>
</dbReference>
<dbReference type="Proteomes" id="UP000255421">
    <property type="component" value="Unassembled WGS sequence"/>
</dbReference>
<dbReference type="AlphaFoldDB" id="A0A1H1FR63"/>
<dbReference type="Gene3D" id="1.10.10.10">
    <property type="entry name" value="Winged helix-like DNA-binding domain superfamily/Winged helix DNA-binding domain"/>
    <property type="match status" value="1"/>
</dbReference>